<accession>A0ABX8UU85</accession>
<dbReference type="RefSeq" id="WP_219801980.1">
    <property type="nucleotide sequence ID" value="NZ_CP080096.1"/>
</dbReference>
<evidence type="ECO:0000313" key="2">
    <source>
        <dbReference type="EMBL" id="QYD72557.1"/>
    </source>
</evidence>
<gene>
    <name evidence="2" type="ORF">KZJ38_22830</name>
</gene>
<reference evidence="2 3" key="1">
    <citation type="submission" date="2021-07" db="EMBL/GenBank/DDBJ databases">
        <title>Paraburkholderia edwinii protects Aspergillus sp. from phenazines by acting as a toxin sponge.</title>
        <authorList>
            <person name="Dahlstrom K.M."/>
            <person name="Newman D.K."/>
        </authorList>
    </citation>
    <scope>NUCLEOTIDE SEQUENCE [LARGE SCALE GENOMIC DNA]</scope>
    <source>
        <strain evidence="2 3">Pe01</strain>
    </source>
</reference>
<keyword evidence="1" id="KW-0812">Transmembrane</keyword>
<dbReference type="EMBL" id="CP080096">
    <property type="protein sequence ID" value="QYD72557.1"/>
    <property type="molecule type" value="Genomic_DNA"/>
</dbReference>
<evidence type="ECO:0000256" key="1">
    <source>
        <dbReference type="SAM" id="Phobius"/>
    </source>
</evidence>
<protein>
    <recommendedName>
        <fullName evidence="4">Glycosyl-4,4'-diaponeurosporenoate acyltransferase</fullName>
    </recommendedName>
</protein>
<keyword evidence="1" id="KW-0472">Membrane</keyword>
<name>A0ABX8UU85_9BURK</name>
<feature type="transmembrane region" description="Helical" evidence="1">
    <location>
        <begin position="139"/>
        <end position="159"/>
    </location>
</feature>
<evidence type="ECO:0008006" key="4">
    <source>
        <dbReference type="Google" id="ProtNLM"/>
    </source>
</evidence>
<feature type="transmembrane region" description="Helical" evidence="1">
    <location>
        <begin position="100"/>
        <end position="119"/>
    </location>
</feature>
<sequence>MVILVGLFATYYLFGFSFYFYFFMFSPISAYLKWPGLIVGITLTAFWIVITRRNVLKTIHATPFVKQAFEDWGDHFGYRIQKGVKVFERCYKELNPFPQFLMYMVYGIAPFYLILNRLLSSTFGSTGVLFFVAALSMPMSLWLIGVLVRGYLVMVALPLRIQKEQHKRVVVME</sequence>
<feature type="transmembrane region" description="Helical" evidence="1">
    <location>
        <begin position="31"/>
        <end position="50"/>
    </location>
</feature>
<feature type="transmembrane region" description="Helical" evidence="1">
    <location>
        <begin position="7"/>
        <end position="25"/>
    </location>
</feature>
<keyword evidence="3" id="KW-1185">Reference proteome</keyword>
<organism evidence="2 3">
    <name type="scientific">Paraburkholderia edwinii</name>
    <dbReference type="NCBI Taxonomy" id="2861782"/>
    <lineage>
        <taxon>Bacteria</taxon>
        <taxon>Pseudomonadati</taxon>
        <taxon>Pseudomonadota</taxon>
        <taxon>Betaproteobacteria</taxon>
        <taxon>Burkholderiales</taxon>
        <taxon>Burkholderiaceae</taxon>
        <taxon>Paraburkholderia</taxon>
    </lineage>
</organism>
<keyword evidence="1" id="KW-1133">Transmembrane helix</keyword>
<dbReference type="Proteomes" id="UP000826462">
    <property type="component" value="Chromosome 2"/>
</dbReference>
<evidence type="ECO:0000313" key="3">
    <source>
        <dbReference type="Proteomes" id="UP000826462"/>
    </source>
</evidence>
<proteinExistence type="predicted"/>